<accession>A0A8B8C665</accession>
<dbReference type="AlphaFoldDB" id="A0A8B8C665"/>
<dbReference type="KEGG" id="cvn:111116497"/>
<proteinExistence type="predicted"/>
<dbReference type="GeneID" id="111116497"/>
<feature type="region of interest" description="Disordered" evidence="1">
    <location>
        <begin position="362"/>
        <end position="469"/>
    </location>
</feature>
<dbReference type="InterPro" id="IPR013761">
    <property type="entry name" value="SAM/pointed_sf"/>
</dbReference>
<evidence type="ECO:0000256" key="1">
    <source>
        <dbReference type="SAM" id="MobiDB-lite"/>
    </source>
</evidence>
<dbReference type="Gene3D" id="1.10.150.50">
    <property type="entry name" value="Transcription Factor, Ets-1"/>
    <property type="match status" value="1"/>
</dbReference>
<name>A0A8B8C665_CRAVI</name>
<dbReference type="OrthoDB" id="6160373at2759"/>
<reference evidence="3" key="2">
    <citation type="submission" date="2025-08" db="UniProtKB">
        <authorList>
            <consortium name="RefSeq"/>
        </authorList>
    </citation>
    <scope>IDENTIFICATION</scope>
    <source>
        <tissue evidence="3">Whole sample</tissue>
    </source>
</reference>
<evidence type="ECO:0000313" key="2">
    <source>
        <dbReference type="Proteomes" id="UP000694844"/>
    </source>
</evidence>
<sequence>MESAAYNQRVYAAFVDHGRELAVPDFCHQFGGSLPQIVRVRAGPGQGTRTNDKTFFINKVCSEEAVGVDVIKKKNKKKLGTVCLPLSLPVCVRLAGGPKDAPGHSMREILRNRINPCDVIVCPKDHFKMEVKGKPRTTKDLILHLREKETMGSLIGNPVTETSINEEEVRLPWDCRLSVVTSVTGYPGDWSSYLRLIADTLKSKQSQKENFRPVPGEYLQISQSYRPDEHKYEDIQRPRPECCVYEVMWDAKSGRPVIDSTVRGPGTDRESEGPSVSRHPPNREDKGHSRVTAEISEVDTAQGGKENDPGVILTEMASPKIARKTNMADIPPKRKDSRKHLYDVSWDPKTRHAVVDGHVLDSSIGTGNIPELPPRNASGTSPSSKGVAVSESKSEKQTESQHVGGYHSLPLPSADSNSQPPSIPPRRPSRSGILISDLPKPSHLQSKSLDRVAGKRQSGRPGRSQSEDMGCGVCLRELNQNPDMHLSTETDSDRLGHIPFMSVSEVLNVLITLNIRCVDKFREHSIDGAKLLKLADVICVSPEFQMSKIDVLKLQKFVQKGYLPKI</sequence>
<keyword evidence="2" id="KW-1185">Reference proteome</keyword>
<gene>
    <name evidence="3" type="primary">LOC111116497</name>
</gene>
<protein>
    <submittedName>
        <fullName evidence="3">Uncharacterized protein LOC111116497</fullName>
    </submittedName>
</protein>
<reference evidence="2" key="1">
    <citation type="submission" date="2024-06" db="UniProtKB">
        <authorList>
            <consortium name="RefSeq"/>
        </authorList>
    </citation>
    <scope>NUCLEOTIDE SEQUENCE [LARGE SCALE GENOMIC DNA]</scope>
</reference>
<dbReference type="Proteomes" id="UP000694844">
    <property type="component" value="Chromosome 1"/>
</dbReference>
<organism evidence="2 3">
    <name type="scientific">Crassostrea virginica</name>
    <name type="common">Eastern oyster</name>
    <dbReference type="NCBI Taxonomy" id="6565"/>
    <lineage>
        <taxon>Eukaryota</taxon>
        <taxon>Metazoa</taxon>
        <taxon>Spiralia</taxon>
        <taxon>Lophotrochozoa</taxon>
        <taxon>Mollusca</taxon>
        <taxon>Bivalvia</taxon>
        <taxon>Autobranchia</taxon>
        <taxon>Pteriomorphia</taxon>
        <taxon>Ostreida</taxon>
        <taxon>Ostreoidea</taxon>
        <taxon>Ostreidae</taxon>
        <taxon>Crassostrea</taxon>
    </lineage>
</organism>
<feature type="region of interest" description="Disordered" evidence="1">
    <location>
        <begin position="256"/>
        <end position="338"/>
    </location>
</feature>
<dbReference type="RefSeq" id="XP_022311203.1">
    <property type="nucleotide sequence ID" value="XM_022455495.1"/>
</dbReference>
<evidence type="ECO:0000313" key="3">
    <source>
        <dbReference type="RefSeq" id="XP_022311203.1"/>
    </source>
</evidence>